<comment type="caution">
    <text evidence="4">The sequence shown here is derived from an EMBL/GenBank/DDBJ whole genome shotgun (WGS) entry which is preliminary data.</text>
</comment>
<evidence type="ECO:0000259" key="3">
    <source>
        <dbReference type="PROSITE" id="PS51000"/>
    </source>
</evidence>
<dbReference type="Gene3D" id="1.10.10.10">
    <property type="entry name" value="Winged helix-like DNA-binding domain superfamily/Winged helix DNA-binding domain"/>
    <property type="match status" value="1"/>
</dbReference>
<gene>
    <name evidence="4" type="ORF">KEM10_14080</name>
</gene>
<sequence>MNRIDRLSAILIQLQSKRVVTAKEIADRFEISLRTVYRDIRALEEAGIPIGAEAGVGYFINPGFHLPPIMFTNEEACAFLLAEKLVGQLSDLNIAASFESALFKVKAVLKQNDKDHLNNLSDKITVFNHGSEDCKQNLFLHEIQIALASKQILQIEYTANYNGKQSVRTIEPISLCNYDMRWHLIAYCRLRNDYRDFRLDRISKLTILSGTYDEKNHLSLNEYFERMTKETDLVTIEIRVHESILEKLASSKYWFGLLEETKEGNHYKMRFANSDLESFSKWTLSMEDKVEILSPPELSEMVIKNVELLAKHYLK</sequence>
<dbReference type="Pfam" id="PF08279">
    <property type="entry name" value="HTH_11"/>
    <property type="match status" value="1"/>
</dbReference>
<accession>A0ABS5JWX7</accession>
<organism evidence="4 5">
    <name type="scientific">Carboxylicivirga linearis</name>
    <dbReference type="NCBI Taxonomy" id="1628157"/>
    <lineage>
        <taxon>Bacteria</taxon>
        <taxon>Pseudomonadati</taxon>
        <taxon>Bacteroidota</taxon>
        <taxon>Bacteroidia</taxon>
        <taxon>Marinilabiliales</taxon>
        <taxon>Marinilabiliaceae</taxon>
        <taxon>Carboxylicivirga</taxon>
    </lineage>
</organism>
<protein>
    <submittedName>
        <fullName evidence="4">YafY family transcriptional regulator</fullName>
    </submittedName>
</protein>
<evidence type="ECO:0000256" key="1">
    <source>
        <dbReference type="ARBA" id="ARBA00023015"/>
    </source>
</evidence>
<feature type="domain" description="HTH deoR-type" evidence="3">
    <location>
        <begin position="3"/>
        <end position="58"/>
    </location>
</feature>
<keyword evidence="5" id="KW-1185">Reference proteome</keyword>
<dbReference type="Pfam" id="PF25583">
    <property type="entry name" value="WCX"/>
    <property type="match status" value="1"/>
</dbReference>
<dbReference type="InterPro" id="IPR057727">
    <property type="entry name" value="WCX_dom"/>
</dbReference>
<keyword evidence="1" id="KW-0805">Transcription regulation</keyword>
<reference evidence="4 5" key="1">
    <citation type="journal article" date="2015" name="Int. J. Syst. Evol. Microbiol.">
        <title>Carboxylicivirga linearis sp. nov., isolated from a sea cucumber culture pond.</title>
        <authorList>
            <person name="Wang F.Q."/>
            <person name="Zhou Y.X."/>
            <person name="Lin X.Z."/>
            <person name="Chen G.J."/>
            <person name="Du Z.J."/>
        </authorList>
    </citation>
    <scope>NUCLEOTIDE SEQUENCE [LARGE SCALE GENOMIC DNA]</scope>
    <source>
        <strain evidence="4 5">FB218</strain>
    </source>
</reference>
<dbReference type="Pfam" id="PF13280">
    <property type="entry name" value="WYL"/>
    <property type="match status" value="1"/>
</dbReference>
<evidence type="ECO:0000313" key="4">
    <source>
        <dbReference type="EMBL" id="MBS2099419.1"/>
    </source>
</evidence>
<dbReference type="SUPFAM" id="SSF46785">
    <property type="entry name" value="Winged helix' DNA-binding domain"/>
    <property type="match status" value="1"/>
</dbReference>
<dbReference type="InterPro" id="IPR036390">
    <property type="entry name" value="WH_DNA-bd_sf"/>
</dbReference>
<dbReference type="SMART" id="SM00420">
    <property type="entry name" value="HTH_DEOR"/>
    <property type="match status" value="1"/>
</dbReference>
<dbReference type="PANTHER" id="PTHR34580:SF3">
    <property type="entry name" value="PROTEIN PAFB"/>
    <property type="match status" value="1"/>
</dbReference>
<keyword evidence="2" id="KW-0804">Transcription</keyword>
<dbReference type="InterPro" id="IPR001034">
    <property type="entry name" value="DeoR_HTH"/>
</dbReference>
<dbReference type="InterPro" id="IPR051534">
    <property type="entry name" value="CBASS_pafABC_assoc_protein"/>
</dbReference>
<dbReference type="InterPro" id="IPR036388">
    <property type="entry name" value="WH-like_DNA-bd_sf"/>
</dbReference>
<dbReference type="PROSITE" id="PS52050">
    <property type="entry name" value="WYL"/>
    <property type="match status" value="1"/>
</dbReference>
<name>A0ABS5JWX7_9BACT</name>
<evidence type="ECO:0000313" key="5">
    <source>
        <dbReference type="Proteomes" id="UP000708576"/>
    </source>
</evidence>
<dbReference type="InterPro" id="IPR028349">
    <property type="entry name" value="PafC-like"/>
</dbReference>
<dbReference type="RefSeq" id="WP_212216662.1">
    <property type="nucleotide sequence ID" value="NZ_JAGUCO010000011.1"/>
</dbReference>
<dbReference type="Proteomes" id="UP000708576">
    <property type="component" value="Unassembled WGS sequence"/>
</dbReference>
<dbReference type="EMBL" id="JAGUCO010000011">
    <property type="protein sequence ID" value="MBS2099419.1"/>
    <property type="molecule type" value="Genomic_DNA"/>
</dbReference>
<proteinExistence type="predicted"/>
<evidence type="ECO:0000256" key="2">
    <source>
        <dbReference type="ARBA" id="ARBA00023163"/>
    </source>
</evidence>
<dbReference type="InterPro" id="IPR026881">
    <property type="entry name" value="WYL_dom"/>
</dbReference>
<dbReference type="PIRSF" id="PIRSF016838">
    <property type="entry name" value="PafC"/>
    <property type="match status" value="1"/>
</dbReference>
<dbReference type="InterPro" id="IPR013196">
    <property type="entry name" value="HTH_11"/>
</dbReference>
<dbReference type="PROSITE" id="PS51000">
    <property type="entry name" value="HTH_DEOR_2"/>
    <property type="match status" value="1"/>
</dbReference>
<dbReference type="PANTHER" id="PTHR34580">
    <property type="match status" value="1"/>
</dbReference>